<proteinExistence type="predicted"/>
<keyword evidence="1" id="KW-0378">Hydrolase</keyword>
<reference evidence="3" key="1">
    <citation type="journal article" date="2023" name="Insect Mol. Biol.">
        <title>Genome sequencing provides insights into the evolution of gene families encoding plant cell wall-degrading enzymes in longhorned beetles.</title>
        <authorList>
            <person name="Shin N.R."/>
            <person name="Okamura Y."/>
            <person name="Kirsch R."/>
            <person name="Pauchet Y."/>
        </authorList>
    </citation>
    <scope>NUCLEOTIDE SEQUENCE</scope>
    <source>
        <strain evidence="3">AMC_N1</strain>
    </source>
</reference>
<name>A0AAV8XM30_9CUCU</name>
<dbReference type="Proteomes" id="UP001162162">
    <property type="component" value="Unassembled WGS sequence"/>
</dbReference>
<dbReference type="PANTHER" id="PTHR10340">
    <property type="entry name" value="SPHINGOMYELIN PHOSPHODIESTERASE"/>
    <property type="match status" value="1"/>
</dbReference>
<dbReference type="AlphaFoldDB" id="A0AAV8XM30"/>
<dbReference type="GO" id="GO:0046513">
    <property type="term" value="P:ceramide biosynthetic process"/>
    <property type="evidence" value="ECO:0007669"/>
    <property type="project" value="TreeGrafter"/>
</dbReference>
<dbReference type="GO" id="GO:0006685">
    <property type="term" value="P:sphingomyelin catabolic process"/>
    <property type="evidence" value="ECO:0007669"/>
    <property type="project" value="TreeGrafter"/>
</dbReference>
<keyword evidence="4" id="KW-1185">Reference proteome</keyword>
<gene>
    <name evidence="3" type="ORF">NQ318_006162</name>
</gene>
<dbReference type="PANTHER" id="PTHR10340:SF34">
    <property type="entry name" value="SPHINGOMYELIN PHOSPHODIESTERASE"/>
    <property type="match status" value="1"/>
</dbReference>
<dbReference type="GO" id="GO:0061750">
    <property type="term" value="F:acid sphingomyelin phosphodiesterase activity"/>
    <property type="evidence" value="ECO:0007669"/>
    <property type="project" value="TreeGrafter"/>
</dbReference>
<comment type="caution">
    <text evidence="3">The sequence shown here is derived from an EMBL/GenBank/DDBJ whole genome shotgun (WGS) entry which is preliminary data.</text>
</comment>
<sequence length="100" mass="11982">MFQEVLDHETWTMNLKEANEGDNEPKWYKLYSAKDAYEMNSLEPSEWNKLIEKNENYYRDSSKRPLCDSQCKLQILCDLKSGRSHDRHHLCHDLEYNIGL</sequence>
<evidence type="ECO:0000313" key="3">
    <source>
        <dbReference type="EMBL" id="KAJ8939980.1"/>
    </source>
</evidence>
<evidence type="ECO:0000256" key="2">
    <source>
        <dbReference type="ARBA" id="ARBA00023180"/>
    </source>
</evidence>
<dbReference type="GO" id="GO:0005615">
    <property type="term" value="C:extracellular space"/>
    <property type="evidence" value="ECO:0007669"/>
    <property type="project" value="TreeGrafter"/>
</dbReference>
<dbReference type="GO" id="GO:0005764">
    <property type="term" value="C:lysosome"/>
    <property type="evidence" value="ECO:0007669"/>
    <property type="project" value="TreeGrafter"/>
</dbReference>
<accession>A0AAV8XM30</accession>
<dbReference type="EMBL" id="JAPWTK010000457">
    <property type="protein sequence ID" value="KAJ8939980.1"/>
    <property type="molecule type" value="Genomic_DNA"/>
</dbReference>
<evidence type="ECO:0000256" key="1">
    <source>
        <dbReference type="ARBA" id="ARBA00022801"/>
    </source>
</evidence>
<organism evidence="3 4">
    <name type="scientific">Aromia moschata</name>
    <dbReference type="NCBI Taxonomy" id="1265417"/>
    <lineage>
        <taxon>Eukaryota</taxon>
        <taxon>Metazoa</taxon>
        <taxon>Ecdysozoa</taxon>
        <taxon>Arthropoda</taxon>
        <taxon>Hexapoda</taxon>
        <taxon>Insecta</taxon>
        <taxon>Pterygota</taxon>
        <taxon>Neoptera</taxon>
        <taxon>Endopterygota</taxon>
        <taxon>Coleoptera</taxon>
        <taxon>Polyphaga</taxon>
        <taxon>Cucujiformia</taxon>
        <taxon>Chrysomeloidea</taxon>
        <taxon>Cerambycidae</taxon>
        <taxon>Cerambycinae</taxon>
        <taxon>Callichromatini</taxon>
        <taxon>Aromia</taxon>
    </lineage>
</organism>
<protein>
    <submittedName>
        <fullName evidence="3">Uncharacterized protein</fullName>
    </submittedName>
</protein>
<evidence type="ECO:0000313" key="4">
    <source>
        <dbReference type="Proteomes" id="UP001162162"/>
    </source>
</evidence>
<dbReference type="GO" id="GO:0016020">
    <property type="term" value="C:membrane"/>
    <property type="evidence" value="ECO:0007669"/>
    <property type="project" value="GOC"/>
</dbReference>
<keyword evidence="2" id="KW-0325">Glycoprotein</keyword>